<keyword evidence="1" id="KW-1005">Bacterial flagellum biogenesis</keyword>
<reference evidence="3 4" key="1">
    <citation type="submission" date="2016-04" db="EMBL/GenBank/DDBJ databases">
        <title>Comparative Genomics and Epigenetics of Sporosarcina ureae.</title>
        <authorList>
            <person name="Oliver A.S."/>
            <person name="Cooper K.K."/>
        </authorList>
    </citation>
    <scope>NUCLEOTIDE SEQUENCE [LARGE SCALE GENOMIC DNA]</scope>
    <source>
        <strain evidence="3 4">S204</strain>
    </source>
</reference>
<evidence type="ECO:0000313" key="4">
    <source>
        <dbReference type="Proteomes" id="UP000192486"/>
    </source>
</evidence>
<accession>A0ABM6JYE8</accession>
<dbReference type="SUPFAM" id="SSF140566">
    <property type="entry name" value="FlgN-like"/>
    <property type="match status" value="1"/>
</dbReference>
<dbReference type="InterPro" id="IPR007809">
    <property type="entry name" value="FlgN-like"/>
</dbReference>
<dbReference type="Proteomes" id="UP000192486">
    <property type="component" value="Chromosome"/>
</dbReference>
<evidence type="ECO:0000313" key="3">
    <source>
        <dbReference type="EMBL" id="ARF15071.1"/>
    </source>
</evidence>
<gene>
    <name evidence="3" type="ORF">SporoS204_13480</name>
</gene>
<organism evidence="3 4">
    <name type="scientific">Sporosarcina ureae</name>
    <dbReference type="NCBI Taxonomy" id="1571"/>
    <lineage>
        <taxon>Bacteria</taxon>
        <taxon>Bacillati</taxon>
        <taxon>Bacillota</taxon>
        <taxon>Bacilli</taxon>
        <taxon>Bacillales</taxon>
        <taxon>Caryophanaceae</taxon>
        <taxon>Sporosarcina</taxon>
    </lineage>
</organism>
<proteinExistence type="predicted"/>
<dbReference type="InterPro" id="IPR036679">
    <property type="entry name" value="FlgN-like_sf"/>
</dbReference>
<protein>
    <recommendedName>
        <fullName evidence="5">FlgN protein</fullName>
    </recommendedName>
</protein>
<name>A0ABM6JYE8_SPOUR</name>
<feature type="region of interest" description="Disordered" evidence="2">
    <location>
        <begin position="144"/>
        <end position="168"/>
    </location>
</feature>
<keyword evidence="4" id="KW-1185">Reference proteome</keyword>
<sequence length="168" mass="18982">MSIEPILTTLNHLEKLHTSLLRLSNDKTALLKSGDVDGIDQLLKEEQAHLAAIVQMDQKRLQEVKQYIIAQGSAVPAEPTMTQLIDVANEPDKEQLAEARDRLLHAIHELKQQNELNQQLTYQSLQFVNLSLDMVRPRPETVNYSKNEVQGQSQSRAKTKLSSFDSQA</sequence>
<dbReference type="RefSeq" id="WP_029052547.1">
    <property type="nucleotide sequence ID" value="NZ_CP015108.1"/>
</dbReference>
<evidence type="ECO:0000256" key="2">
    <source>
        <dbReference type="SAM" id="MobiDB-lite"/>
    </source>
</evidence>
<dbReference type="Pfam" id="PF05130">
    <property type="entry name" value="FlgN"/>
    <property type="match status" value="1"/>
</dbReference>
<dbReference type="Gene3D" id="1.20.58.300">
    <property type="entry name" value="FlgN-like"/>
    <property type="match status" value="1"/>
</dbReference>
<evidence type="ECO:0000256" key="1">
    <source>
        <dbReference type="ARBA" id="ARBA00022795"/>
    </source>
</evidence>
<evidence type="ECO:0008006" key="5">
    <source>
        <dbReference type="Google" id="ProtNLM"/>
    </source>
</evidence>
<dbReference type="EMBL" id="CP015108">
    <property type="protein sequence ID" value="ARF15071.1"/>
    <property type="molecule type" value="Genomic_DNA"/>
</dbReference>